<dbReference type="AlphaFoldDB" id="A0A086J5M8"/>
<dbReference type="Proteomes" id="UP000054524">
    <property type="component" value="Unassembled WGS sequence"/>
</dbReference>
<protein>
    <submittedName>
        <fullName evidence="1">Uncharacterized protein</fullName>
    </submittedName>
</protein>
<name>A0A086J5M8_NEMA1</name>
<dbReference type="EMBL" id="AKIJ01000001">
    <property type="protein sequence ID" value="KFG27446.1"/>
    <property type="molecule type" value="Genomic_DNA"/>
</dbReference>
<gene>
    <name evidence="1" type="ORF">NESG_00525</name>
</gene>
<dbReference type="RefSeq" id="XP_052906001.1">
    <property type="nucleotide sequence ID" value="XM_053048176.1"/>
</dbReference>
<dbReference type="HOGENOM" id="CLU_103030_0_0_1"/>
<evidence type="ECO:0000313" key="2">
    <source>
        <dbReference type="Proteomes" id="UP000054524"/>
    </source>
</evidence>
<evidence type="ECO:0000313" key="1">
    <source>
        <dbReference type="EMBL" id="KFG27446.1"/>
    </source>
</evidence>
<dbReference type="GeneID" id="77675498"/>
<keyword evidence="2" id="KW-1185">Reference proteome</keyword>
<reference evidence="1 2" key="1">
    <citation type="journal article" date="2014" name="Genome Announc.">
        <title>Genome Sequence of the Microsporidian Species Nematocida sp1 Strain ERTm6 (ATCC PRA-372).</title>
        <authorList>
            <person name="Bakowski M.A."/>
            <person name="Priest M."/>
            <person name="Young S."/>
            <person name="Cuomo C.A."/>
            <person name="Troemel E.R."/>
        </authorList>
    </citation>
    <scope>NUCLEOTIDE SEQUENCE [LARGE SCALE GENOMIC DNA]</scope>
    <source>
        <strain evidence="1 2">ERTm6</strain>
    </source>
</reference>
<sequence length="235" mass="27254">MPVSEERILFWSEIIEENEIQEGLDQTFLNDLEASISDNDAVLFALLIDSLPLLNCPVIAVDTLLSLMNDPSTMSLYSLKGLLLLYMEYNIDIDMIQLLYNMIDSRITNDNIDLLLLLTEDILNINNISISSINMCIKRLLYVYVRSDVSVLYRVLNVVSMIYNRYKLNTVKKGGKDYDINVKLTDRGIDLYLYELDLLKDNPILNVYVREIKQNKIVKISEKEVEDRVLLLMRE</sequence>
<accession>A0A086J5M8</accession>
<organism evidence="1 2">
    <name type="scientific">Nematocida ausubeli (strain ATCC PRA-371 / ERTm2)</name>
    <name type="common">Nematode killer fungus</name>
    <dbReference type="NCBI Taxonomy" id="1913371"/>
    <lineage>
        <taxon>Eukaryota</taxon>
        <taxon>Fungi</taxon>
        <taxon>Fungi incertae sedis</taxon>
        <taxon>Microsporidia</taxon>
        <taxon>Nematocida</taxon>
    </lineage>
</organism>
<comment type="caution">
    <text evidence="1">The sequence shown here is derived from an EMBL/GenBank/DDBJ whole genome shotgun (WGS) entry which is preliminary data.</text>
</comment>
<dbReference type="OrthoDB" id="2189845at2759"/>
<proteinExistence type="predicted"/>